<dbReference type="InterPro" id="IPR007763">
    <property type="entry name" value="NDUFA12"/>
</dbReference>
<dbReference type="GO" id="GO:0005739">
    <property type="term" value="C:mitochondrion"/>
    <property type="evidence" value="ECO:0007669"/>
    <property type="project" value="TreeGrafter"/>
</dbReference>
<evidence type="ECO:0000313" key="3">
    <source>
        <dbReference type="EMBL" id="CDG68843.1"/>
    </source>
</evidence>
<evidence type="ECO:0000256" key="1">
    <source>
        <dbReference type="ARBA" id="ARBA00007355"/>
    </source>
</evidence>
<dbReference type="PANTHER" id="PTHR32470">
    <property type="entry name" value="ADH DEHYDROGENASE [UBIQUINONE] 1 ALPHA SUBCOMPLEX ASSEMBLY FACTOR 2"/>
    <property type="match status" value="1"/>
</dbReference>
<dbReference type="OrthoDB" id="10255576at2759"/>
<dbReference type="PANTHER" id="PTHR32470:SF2">
    <property type="entry name" value="NADH DEHYDROGENASE [UBIQUINONE] 1 ALPHA SUBCOMPLEX ASSEMBLY FACTOR 2"/>
    <property type="match status" value="1"/>
</dbReference>
<dbReference type="EMBL" id="HAAD01002611">
    <property type="protein sequence ID" value="CDG68843.1"/>
    <property type="molecule type" value="mRNA"/>
</dbReference>
<protein>
    <submittedName>
        <fullName evidence="3">Mimitin, mitochondrial</fullName>
    </submittedName>
</protein>
<feature type="region of interest" description="Disordered" evidence="2">
    <location>
        <begin position="123"/>
        <end position="150"/>
    </location>
</feature>
<sequence>NVNIMVFRWFRSLFSASKKLIGTDHLGNKYFEYEKVSGKKVRSFEAALKHEDYNSGFLPPEWEAWLSWRSHHPPTVEEIEKRITNTVLIKSRAAIKAKADDESQLKAIADGLIAKESSIKEITNKQSSKVTHSSTSNSFEPEAWKPGQNS</sequence>
<evidence type="ECO:0000256" key="2">
    <source>
        <dbReference type="SAM" id="MobiDB-lite"/>
    </source>
</evidence>
<feature type="non-terminal residue" evidence="3">
    <location>
        <position position="1"/>
    </location>
</feature>
<proteinExistence type="evidence at transcript level"/>
<dbReference type="InterPro" id="IPR052618">
    <property type="entry name" value="ComplexI_NDUFA12"/>
</dbReference>
<dbReference type="Pfam" id="PF05071">
    <property type="entry name" value="NDUFA12"/>
    <property type="match status" value="1"/>
</dbReference>
<organism evidence="3">
    <name type="scientific">Hydra vulgaris</name>
    <name type="common">Hydra</name>
    <name type="synonym">Hydra attenuata</name>
    <dbReference type="NCBI Taxonomy" id="6087"/>
    <lineage>
        <taxon>Eukaryota</taxon>
        <taxon>Metazoa</taxon>
        <taxon>Cnidaria</taxon>
        <taxon>Hydrozoa</taxon>
        <taxon>Hydroidolina</taxon>
        <taxon>Anthoathecata</taxon>
        <taxon>Aplanulata</taxon>
        <taxon>Hydridae</taxon>
        <taxon>Hydra</taxon>
    </lineage>
</organism>
<feature type="compositionally biased region" description="Low complexity" evidence="2">
    <location>
        <begin position="127"/>
        <end position="138"/>
    </location>
</feature>
<dbReference type="AlphaFoldDB" id="T2M967"/>
<dbReference type="GO" id="GO:0045271">
    <property type="term" value="C:respiratory chain complex I"/>
    <property type="evidence" value="ECO:0007669"/>
    <property type="project" value="InterPro"/>
</dbReference>
<gene>
    <name evidence="3" type="primary">NDUFAF2</name>
</gene>
<reference evidence="3" key="1">
    <citation type="journal article" date="2013" name="Genome Biol. Evol.">
        <title>Punctuated emergences of genetic and phenotypic innovations in eumetazoan, bilaterian, euteleostome, and hominidae ancestors.</title>
        <authorList>
            <person name="Wenger Y."/>
            <person name="Galliot B."/>
        </authorList>
    </citation>
    <scope>NUCLEOTIDE SEQUENCE</scope>
    <source>
        <tissue evidence="3">Whole animals</tissue>
    </source>
</reference>
<comment type="similarity">
    <text evidence="1">Belongs to the complex I NDUFA12 subunit family.</text>
</comment>
<accession>T2M967</accession>
<dbReference type="GO" id="GO:0032981">
    <property type="term" value="P:mitochondrial respiratory chain complex I assembly"/>
    <property type="evidence" value="ECO:0007669"/>
    <property type="project" value="TreeGrafter"/>
</dbReference>
<name>T2M967_HYDVU</name>